<sequence>MRAELTLGAHDRRSLKACGGTDVLTMKGVPVPTPGANEVLIRVQATTVSSVDRRIRAMDFPSGLRLAGRLAFGLSRPRRPVLGAELTGIVVALGSRTTRFKIGDPVIALSGLRMGGHAEYVVIPERAAIAVRPAPMPIETAAALSFGGTAARSFRCRARLSADEHILVIGAAGPVGSSPRYSTAFSPSKRCPKRMHESIPDTSKAASWS</sequence>
<evidence type="ECO:0000256" key="1">
    <source>
        <dbReference type="SAM" id="MobiDB-lite"/>
    </source>
</evidence>
<dbReference type="EMBL" id="JBHTMC010000024">
    <property type="protein sequence ID" value="MFD1264237.1"/>
    <property type="molecule type" value="Genomic_DNA"/>
</dbReference>
<feature type="compositionally biased region" description="Polar residues" evidence="1">
    <location>
        <begin position="200"/>
        <end position="209"/>
    </location>
</feature>
<dbReference type="Proteomes" id="UP001597158">
    <property type="component" value="Unassembled WGS sequence"/>
</dbReference>
<dbReference type="InterPro" id="IPR013154">
    <property type="entry name" value="ADH-like_N"/>
</dbReference>
<feature type="domain" description="Alcohol dehydrogenase-like N-terminal" evidence="2">
    <location>
        <begin position="35"/>
        <end position="131"/>
    </location>
</feature>
<comment type="caution">
    <text evidence="3">The sequence shown here is derived from an EMBL/GenBank/DDBJ whole genome shotgun (WGS) entry which is preliminary data.</text>
</comment>
<evidence type="ECO:0000259" key="2">
    <source>
        <dbReference type="Pfam" id="PF08240"/>
    </source>
</evidence>
<evidence type="ECO:0000313" key="3">
    <source>
        <dbReference type="EMBL" id="MFD1264237.1"/>
    </source>
</evidence>
<proteinExistence type="predicted"/>
<gene>
    <name evidence="3" type="ORF">ACFQ4M_11630</name>
</gene>
<protein>
    <submittedName>
        <fullName evidence="3">Alcohol dehydrogenase catalytic domain-containing protein</fullName>
    </submittedName>
</protein>
<dbReference type="SUPFAM" id="SSF50129">
    <property type="entry name" value="GroES-like"/>
    <property type="match status" value="1"/>
</dbReference>
<keyword evidence="4" id="KW-1185">Reference proteome</keyword>
<dbReference type="InterPro" id="IPR011032">
    <property type="entry name" value="GroES-like_sf"/>
</dbReference>
<name>A0ABW3WEW3_9RHOO</name>
<dbReference type="Gene3D" id="3.90.180.10">
    <property type="entry name" value="Medium-chain alcohol dehydrogenases, catalytic domain"/>
    <property type="match status" value="1"/>
</dbReference>
<dbReference type="RefSeq" id="WP_277830993.1">
    <property type="nucleotide sequence ID" value="NZ_JARQZE010000002.1"/>
</dbReference>
<evidence type="ECO:0000313" key="4">
    <source>
        <dbReference type="Proteomes" id="UP001597158"/>
    </source>
</evidence>
<dbReference type="Pfam" id="PF08240">
    <property type="entry name" value="ADH_N"/>
    <property type="match status" value="1"/>
</dbReference>
<dbReference type="PANTHER" id="PTHR43482">
    <property type="entry name" value="PROTEIN AST1-RELATED"/>
    <property type="match status" value="1"/>
</dbReference>
<reference evidence="4" key="1">
    <citation type="journal article" date="2019" name="Int. J. Syst. Evol. Microbiol.">
        <title>The Global Catalogue of Microorganisms (GCM) 10K type strain sequencing project: providing services to taxonomists for standard genome sequencing and annotation.</title>
        <authorList>
            <consortium name="The Broad Institute Genomics Platform"/>
            <consortium name="The Broad Institute Genome Sequencing Center for Infectious Disease"/>
            <person name="Wu L."/>
            <person name="Ma J."/>
        </authorList>
    </citation>
    <scope>NUCLEOTIDE SEQUENCE [LARGE SCALE GENOMIC DNA]</scope>
    <source>
        <strain evidence="4">CCUG 48884</strain>
    </source>
</reference>
<accession>A0ABW3WEW3</accession>
<organism evidence="3 4">
    <name type="scientific">Thauera mechernichensis</name>
    <dbReference type="NCBI Taxonomy" id="82788"/>
    <lineage>
        <taxon>Bacteria</taxon>
        <taxon>Pseudomonadati</taxon>
        <taxon>Pseudomonadota</taxon>
        <taxon>Betaproteobacteria</taxon>
        <taxon>Rhodocyclales</taxon>
        <taxon>Zoogloeaceae</taxon>
        <taxon>Thauera</taxon>
    </lineage>
</organism>
<feature type="region of interest" description="Disordered" evidence="1">
    <location>
        <begin position="181"/>
        <end position="209"/>
    </location>
</feature>
<dbReference type="Gene3D" id="3.40.50.720">
    <property type="entry name" value="NAD(P)-binding Rossmann-like Domain"/>
    <property type="match status" value="1"/>
</dbReference>
<dbReference type="PANTHER" id="PTHR43482:SF1">
    <property type="entry name" value="PROTEIN AST1-RELATED"/>
    <property type="match status" value="1"/>
</dbReference>
<dbReference type="InterPro" id="IPR052585">
    <property type="entry name" value="Lipid_raft_assoc_Zn_ADH"/>
</dbReference>